<accession>A0A427AMZ8</accession>
<gene>
    <name evidence="1" type="ORF">B296_00012973</name>
</gene>
<proteinExistence type="predicted"/>
<dbReference type="AlphaFoldDB" id="A0A427AMZ8"/>
<organism evidence="1 2">
    <name type="scientific">Ensete ventricosum</name>
    <name type="common">Abyssinian banana</name>
    <name type="synonym">Musa ensete</name>
    <dbReference type="NCBI Taxonomy" id="4639"/>
    <lineage>
        <taxon>Eukaryota</taxon>
        <taxon>Viridiplantae</taxon>
        <taxon>Streptophyta</taxon>
        <taxon>Embryophyta</taxon>
        <taxon>Tracheophyta</taxon>
        <taxon>Spermatophyta</taxon>
        <taxon>Magnoliopsida</taxon>
        <taxon>Liliopsida</taxon>
        <taxon>Zingiberales</taxon>
        <taxon>Musaceae</taxon>
        <taxon>Ensete</taxon>
    </lineage>
</organism>
<protein>
    <submittedName>
        <fullName evidence="1">Uncharacterized protein</fullName>
    </submittedName>
</protein>
<dbReference type="Proteomes" id="UP000287651">
    <property type="component" value="Unassembled WGS sequence"/>
</dbReference>
<evidence type="ECO:0000313" key="1">
    <source>
        <dbReference type="EMBL" id="RRT77597.1"/>
    </source>
</evidence>
<comment type="caution">
    <text evidence="1">The sequence shown here is derived from an EMBL/GenBank/DDBJ whole genome shotgun (WGS) entry which is preliminary data.</text>
</comment>
<name>A0A427AMZ8_ENSVE</name>
<dbReference type="EMBL" id="AMZH03001893">
    <property type="protein sequence ID" value="RRT77597.1"/>
    <property type="molecule type" value="Genomic_DNA"/>
</dbReference>
<sequence>MFEGETSDGAEELIELGFGLRVHTDDDDEGDETVVGDHLGLLHRPSAPLLHALGRRRPLLRSLGSLPGLPFPFERSLGSHGSSRPFPSPLTLASIADRPLDRSAFIVGATAGPTSRKIRVHPAHDQQAPNWAPMNTHPTRSEWRAEMLVDA</sequence>
<evidence type="ECO:0000313" key="2">
    <source>
        <dbReference type="Proteomes" id="UP000287651"/>
    </source>
</evidence>
<reference evidence="1 2" key="1">
    <citation type="journal article" date="2014" name="Agronomy (Basel)">
        <title>A Draft Genome Sequence for Ensete ventricosum, the Drought-Tolerant Tree Against Hunger.</title>
        <authorList>
            <person name="Harrison J."/>
            <person name="Moore K.A."/>
            <person name="Paszkiewicz K."/>
            <person name="Jones T."/>
            <person name="Grant M."/>
            <person name="Ambacheew D."/>
            <person name="Muzemil S."/>
            <person name="Studholme D.J."/>
        </authorList>
    </citation>
    <scope>NUCLEOTIDE SEQUENCE [LARGE SCALE GENOMIC DNA]</scope>
</reference>